<accession>A0ABS6E9Q3</accession>
<evidence type="ECO:0000259" key="2">
    <source>
        <dbReference type="Pfam" id="PF04324"/>
    </source>
</evidence>
<dbReference type="Pfam" id="PF04324">
    <property type="entry name" value="Fer2_BFD"/>
    <property type="match status" value="1"/>
</dbReference>
<sequence length="483" mass="53271">MYDVAIIGGGIVGTAIARELSKYKLRTVLLEKENDISLGATKANSGVVHAGYDPKYGSLKGKLNVLGNAMYESLCKELDVPFKKIGSLVLGFNEEEMKVIKDLYENGIKLGVPNLQILDKEAAMKVEPNISDKVIGALYAPTAGIVGPWEMAIALMENAMDNGVELKLNNGVTNIEKNREGYKIYTSEGKINTKYIINAAGIFADEIHNMVADPCFKIIPRKGEYHLLDKSEGNKANTVIFQCPTEKGKGVLVLPTVHGNLIIGPNSEIIEEKDDVTTTQKGLEYVRHLGENSVKEIDLSKVITSFSGIRAKTSRRDFIIEEVKGAEGFIDVAGIDSPGLTAAPAIAEYVVNLLEKRIGKLEKNEEFNPNRRKVVRFMELTDDEKKEIINQNPKYGRVICRCENITEGEIIDIIHRNAGATTVDGVKRRARPGSGRCQGGFCLPRVMEILARETNKDIKDIVKDKQGSYILKNQWENIDGMGD</sequence>
<dbReference type="EMBL" id="JAHLPM010000013">
    <property type="protein sequence ID" value="MBU5439266.1"/>
    <property type="molecule type" value="Genomic_DNA"/>
</dbReference>
<feature type="domain" description="BFD-like [2Fe-2S]-binding" evidence="2">
    <location>
        <begin position="398"/>
        <end position="452"/>
    </location>
</feature>
<gene>
    <name evidence="3" type="ORF">KQI42_14680</name>
</gene>
<dbReference type="InterPro" id="IPR052745">
    <property type="entry name" value="G3P_Oxidase/Oxidoreductase"/>
</dbReference>
<dbReference type="CDD" id="cd19946">
    <property type="entry name" value="GlpA-like_Fer2_BFD-like"/>
    <property type="match status" value="1"/>
</dbReference>
<evidence type="ECO:0000259" key="1">
    <source>
        <dbReference type="Pfam" id="PF01266"/>
    </source>
</evidence>
<organism evidence="3 4">
    <name type="scientific">Tissierella simiarum</name>
    <dbReference type="NCBI Taxonomy" id="2841534"/>
    <lineage>
        <taxon>Bacteria</taxon>
        <taxon>Bacillati</taxon>
        <taxon>Bacillota</taxon>
        <taxon>Tissierellia</taxon>
        <taxon>Tissierellales</taxon>
        <taxon>Tissierellaceae</taxon>
        <taxon>Tissierella</taxon>
    </lineage>
</organism>
<proteinExistence type="predicted"/>
<evidence type="ECO:0000313" key="4">
    <source>
        <dbReference type="Proteomes" id="UP000749471"/>
    </source>
</evidence>
<comment type="caution">
    <text evidence="3">The sequence shown here is derived from an EMBL/GenBank/DDBJ whole genome shotgun (WGS) entry which is preliminary data.</text>
</comment>
<name>A0ABS6E9Q3_9FIRM</name>
<dbReference type="PANTHER" id="PTHR42720">
    <property type="entry name" value="GLYCEROL-3-PHOSPHATE DEHYDROGENASE"/>
    <property type="match status" value="1"/>
</dbReference>
<protein>
    <submittedName>
        <fullName evidence="3">NAD(P)/FAD-dependent oxidoreductase</fullName>
    </submittedName>
</protein>
<feature type="domain" description="FAD dependent oxidoreductase" evidence="1">
    <location>
        <begin position="3"/>
        <end position="352"/>
    </location>
</feature>
<dbReference type="Pfam" id="PF01266">
    <property type="entry name" value="DAO"/>
    <property type="match status" value="1"/>
</dbReference>
<keyword evidence="4" id="KW-1185">Reference proteome</keyword>
<dbReference type="InterPro" id="IPR006076">
    <property type="entry name" value="FAD-dep_OxRdtase"/>
</dbReference>
<dbReference type="Proteomes" id="UP000749471">
    <property type="component" value="Unassembled WGS sequence"/>
</dbReference>
<dbReference type="PANTHER" id="PTHR42720:SF1">
    <property type="entry name" value="GLYCEROL 3-PHOSPHATE OXIDASE"/>
    <property type="match status" value="1"/>
</dbReference>
<reference evidence="3 4" key="1">
    <citation type="submission" date="2021-06" db="EMBL/GenBank/DDBJ databases">
        <authorList>
            <person name="Sun Q."/>
            <person name="Li D."/>
        </authorList>
    </citation>
    <scope>NUCLEOTIDE SEQUENCE [LARGE SCALE GENOMIC DNA]</scope>
    <source>
        <strain evidence="3 4">MSJ-40</strain>
    </source>
</reference>
<dbReference type="InterPro" id="IPR007419">
    <property type="entry name" value="BFD-like_2Fe2S-bd_dom"/>
</dbReference>
<evidence type="ECO:0000313" key="3">
    <source>
        <dbReference type="EMBL" id="MBU5439266.1"/>
    </source>
</evidence>